<dbReference type="Proteomes" id="UP000789342">
    <property type="component" value="Unassembled WGS sequence"/>
</dbReference>
<organism evidence="1 2">
    <name type="scientific">Acaulospora morrowiae</name>
    <dbReference type="NCBI Taxonomy" id="94023"/>
    <lineage>
        <taxon>Eukaryota</taxon>
        <taxon>Fungi</taxon>
        <taxon>Fungi incertae sedis</taxon>
        <taxon>Mucoromycota</taxon>
        <taxon>Glomeromycotina</taxon>
        <taxon>Glomeromycetes</taxon>
        <taxon>Diversisporales</taxon>
        <taxon>Acaulosporaceae</taxon>
        <taxon>Acaulospora</taxon>
    </lineage>
</organism>
<name>A0A9N9JCD0_9GLOM</name>
<feature type="non-terminal residue" evidence="1">
    <location>
        <position position="1"/>
    </location>
</feature>
<evidence type="ECO:0000313" key="2">
    <source>
        <dbReference type="Proteomes" id="UP000789342"/>
    </source>
</evidence>
<accession>A0A9N9JCD0</accession>
<gene>
    <name evidence="1" type="ORF">AMORRO_LOCUS16882</name>
</gene>
<comment type="caution">
    <text evidence="1">The sequence shown here is derived from an EMBL/GenBank/DDBJ whole genome shotgun (WGS) entry which is preliminary data.</text>
</comment>
<reference evidence="1" key="1">
    <citation type="submission" date="2021-06" db="EMBL/GenBank/DDBJ databases">
        <authorList>
            <person name="Kallberg Y."/>
            <person name="Tangrot J."/>
            <person name="Rosling A."/>
        </authorList>
    </citation>
    <scope>NUCLEOTIDE SEQUENCE</scope>
    <source>
        <strain evidence="1">CL551</strain>
    </source>
</reference>
<sequence>LQTKNSELQNMTKPIQKAFNSQSNLSTTIDKTFPLVTHTNKDQPIAVHQIPPIEVPSNQT</sequence>
<feature type="non-terminal residue" evidence="1">
    <location>
        <position position="60"/>
    </location>
</feature>
<evidence type="ECO:0000313" key="1">
    <source>
        <dbReference type="EMBL" id="CAG8775550.1"/>
    </source>
</evidence>
<dbReference type="EMBL" id="CAJVPV010049122">
    <property type="protein sequence ID" value="CAG8775550.1"/>
    <property type="molecule type" value="Genomic_DNA"/>
</dbReference>
<dbReference type="AlphaFoldDB" id="A0A9N9JCD0"/>
<keyword evidence="2" id="KW-1185">Reference proteome</keyword>
<proteinExistence type="predicted"/>
<protein>
    <submittedName>
        <fullName evidence="1">5163_t:CDS:1</fullName>
    </submittedName>
</protein>